<name>B9T9D2_RICCO</name>
<dbReference type="AlphaFoldDB" id="B9T9D2"/>
<dbReference type="InParanoid" id="B9T9D2"/>
<accession>B9T9D2</accession>
<evidence type="ECO:0000313" key="3">
    <source>
        <dbReference type="Proteomes" id="UP000008311"/>
    </source>
</evidence>
<feature type="region of interest" description="Disordered" evidence="1">
    <location>
        <begin position="29"/>
        <end position="60"/>
    </location>
</feature>
<proteinExistence type="predicted"/>
<gene>
    <name evidence="2" type="ORF">RCOM_0253780</name>
</gene>
<organism evidence="2 3">
    <name type="scientific">Ricinus communis</name>
    <name type="common">Castor bean</name>
    <dbReference type="NCBI Taxonomy" id="3988"/>
    <lineage>
        <taxon>Eukaryota</taxon>
        <taxon>Viridiplantae</taxon>
        <taxon>Streptophyta</taxon>
        <taxon>Embryophyta</taxon>
        <taxon>Tracheophyta</taxon>
        <taxon>Spermatophyta</taxon>
        <taxon>Magnoliopsida</taxon>
        <taxon>eudicotyledons</taxon>
        <taxon>Gunneridae</taxon>
        <taxon>Pentapetalae</taxon>
        <taxon>rosids</taxon>
        <taxon>fabids</taxon>
        <taxon>Malpighiales</taxon>
        <taxon>Euphorbiaceae</taxon>
        <taxon>Acalyphoideae</taxon>
        <taxon>Acalypheae</taxon>
        <taxon>Ricinus</taxon>
    </lineage>
</organism>
<feature type="compositionally biased region" description="Basic residues" evidence="1">
    <location>
        <begin position="34"/>
        <end position="48"/>
    </location>
</feature>
<dbReference type="EMBL" id="EQ975344">
    <property type="protein sequence ID" value="EEF27532.1"/>
    <property type="molecule type" value="Genomic_DNA"/>
</dbReference>
<dbReference type="Proteomes" id="UP000008311">
    <property type="component" value="Unassembled WGS sequence"/>
</dbReference>
<protein>
    <submittedName>
        <fullName evidence="2">Uncharacterized protein</fullName>
    </submittedName>
</protein>
<evidence type="ECO:0000313" key="2">
    <source>
        <dbReference type="EMBL" id="EEF27532.1"/>
    </source>
</evidence>
<sequence length="60" mass="6410">MAGAVAIACVAYGVVTPLWSLVAGTRCRSTTSKRQSKSKPRQAVRHMTAHVAADSVKQLR</sequence>
<evidence type="ECO:0000256" key="1">
    <source>
        <dbReference type="SAM" id="MobiDB-lite"/>
    </source>
</evidence>
<keyword evidence="3" id="KW-1185">Reference proteome</keyword>
<reference evidence="3" key="1">
    <citation type="journal article" date="2010" name="Nat. Biotechnol.">
        <title>Draft genome sequence of the oilseed species Ricinus communis.</title>
        <authorList>
            <person name="Chan A.P."/>
            <person name="Crabtree J."/>
            <person name="Zhao Q."/>
            <person name="Lorenzi H."/>
            <person name="Orvis J."/>
            <person name="Puiu D."/>
            <person name="Melake-Berhan A."/>
            <person name="Jones K.M."/>
            <person name="Redman J."/>
            <person name="Chen G."/>
            <person name="Cahoon E.B."/>
            <person name="Gedil M."/>
            <person name="Stanke M."/>
            <person name="Haas B.J."/>
            <person name="Wortman J.R."/>
            <person name="Fraser-Liggett C.M."/>
            <person name="Ravel J."/>
            <person name="Rabinowicz P.D."/>
        </authorList>
    </citation>
    <scope>NUCLEOTIDE SEQUENCE [LARGE SCALE GENOMIC DNA]</scope>
    <source>
        <strain evidence="3">cv. Hale</strain>
    </source>
</reference>